<comment type="caution">
    <text evidence="1">The sequence shown here is derived from an EMBL/GenBank/DDBJ whole genome shotgun (WGS) entry which is preliminary data.</text>
</comment>
<dbReference type="Pfam" id="PF05804">
    <property type="entry name" value="KAP"/>
    <property type="match status" value="1"/>
</dbReference>
<keyword evidence="2" id="KW-1185">Reference proteome</keyword>
<evidence type="ECO:0000313" key="1">
    <source>
        <dbReference type="EMBL" id="KAL3312720.1"/>
    </source>
</evidence>
<dbReference type="InterPro" id="IPR008658">
    <property type="entry name" value="KAP3"/>
</dbReference>
<sequence>MDLMHDKNGEIRKICDAGLDILVESSPEWNIKIQQERFRWHNSQWIDMLTSGDRGATPTSPMSQDKTAHEVSYLYDSEDSDSDLYDDRSRVFSSDQEAEKFLGGPLKAFREHMLTSDEESGLKLVRRMAVGSISRVFN</sequence>
<gene>
    <name evidence="1" type="primary">KIFAP3_1</name>
    <name evidence="1" type="ORF">Ciccas_008684</name>
</gene>
<protein>
    <submittedName>
        <fullName evidence="1">Kinesin-associated protein 3</fullName>
    </submittedName>
</protein>
<dbReference type="PANTHER" id="PTHR15605">
    <property type="entry name" value="KINESIN-ASSOCIATED PROTEINS"/>
    <property type="match status" value="1"/>
</dbReference>
<dbReference type="Proteomes" id="UP001626550">
    <property type="component" value="Unassembled WGS sequence"/>
</dbReference>
<name>A0ABD2PZ72_9PLAT</name>
<dbReference type="PANTHER" id="PTHR15605:SF2">
    <property type="entry name" value="KINESIN-ASSOCIATED PROTEIN 3"/>
    <property type="match status" value="1"/>
</dbReference>
<evidence type="ECO:0000313" key="2">
    <source>
        <dbReference type="Proteomes" id="UP001626550"/>
    </source>
</evidence>
<organism evidence="1 2">
    <name type="scientific">Cichlidogyrus casuarinus</name>
    <dbReference type="NCBI Taxonomy" id="1844966"/>
    <lineage>
        <taxon>Eukaryota</taxon>
        <taxon>Metazoa</taxon>
        <taxon>Spiralia</taxon>
        <taxon>Lophotrochozoa</taxon>
        <taxon>Platyhelminthes</taxon>
        <taxon>Monogenea</taxon>
        <taxon>Monopisthocotylea</taxon>
        <taxon>Dactylogyridea</taxon>
        <taxon>Ancyrocephalidae</taxon>
        <taxon>Cichlidogyrus</taxon>
    </lineage>
</organism>
<dbReference type="EMBL" id="JBJKFK010001578">
    <property type="protein sequence ID" value="KAL3312720.1"/>
    <property type="molecule type" value="Genomic_DNA"/>
</dbReference>
<accession>A0ABD2PZ72</accession>
<reference evidence="1 2" key="1">
    <citation type="submission" date="2024-11" db="EMBL/GenBank/DDBJ databases">
        <title>Adaptive evolution of stress response genes in parasites aligns with host niche diversity.</title>
        <authorList>
            <person name="Hahn C."/>
            <person name="Resl P."/>
        </authorList>
    </citation>
    <scope>NUCLEOTIDE SEQUENCE [LARGE SCALE GENOMIC DNA]</scope>
    <source>
        <strain evidence="1">EGGRZ-B1_66</strain>
        <tissue evidence="1">Body</tissue>
    </source>
</reference>
<proteinExistence type="predicted"/>
<dbReference type="AlphaFoldDB" id="A0ABD2PZ72"/>